<evidence type="ECO:0000313" key="2">
    <source>
        <dbReference type="EMBL" id="KYM78446.1"/>
    </source>
</evidence>
<feature type="region of interest" description="Disordered" evidence="1">
    <location>
        <begin position="1"/>
        <end position="29"/>
    </location>
</feature>
<evidence type="ECO:0000313" key="3">
    <source>
        <dbReference type="Proteomes" id="UP000078540"/>
    </source>
</evidence>
<feature type="compositionally biased region" description="Basic and acidic residues" evidence="1">
    <location>
        <begin position="1"/>
        <end position="17"/>
    </location>
</feature>
<dbReference type="Proteomes" id="UP000078540">
    <property type="component" value="Unassembled WGS sequence"/>
</dbReference>
<keyword evidence="3" id="KW-1185">Reference proteome</keyword>
<feature type="compositionally biased region" description="Low complexity" evidence="1">
    <location>
        <begin position="19"/>
        <end position="29"/>
    </location>
</feature>
<accession>A0A195B1U4</accession>
<proteinExistence type="predicted"/>
<reference evidence="2 3" key="1">
    <citation type="submission" date="2015-09" db="EMBL/GenBank/DDBJ databases">
        <title>Atta colombica WGS genome.</title>
        <authorList>
            <person name="Nygaard S."/>
            <person name="Hu H."/>
            <person name="Boomsma J."/>
            <person name="Zhang G."/>
        </authorList>
    </citation>
    <scope>NUCLEOTIDE SEQUENCE [LARGE SCALE GENOMIC DNA]</scope>
    <source>
        <strain evidence="2">Treedump-2</strain>
        <tissue evidence="2">Whole body</tissue>
    </source>
</reference>
<protein>
    <submittedName>
        <fullName evidence="2">Uncharacterized protein</fullName>
    </submittedName>
</protein>
<gene>
    <name evidence="2" type="ORF">ALC53_11101</name>
</gene>
<name>A0A195B1U4_9HYME</name>
<dbReference type="EMBL" id="KQ976662">
    <property type="protein sequence ID" value="KYM78446.1"/>
    <property type="molecule type" value="Genomic_DNA"/>
</dbReference>
<dbReference type="AlphaFoldDB" id="A0A195B1U4"/>
<organism evidence="2 3">
    <name type="scientific">Atta colombica</name>
    <dbReference type="NCBI Taxonomy" id="520822"/>
    <lineage>
        <taxon>Eukaryota</taxon>
        <taxon>Metazoa</taxon>
        <taxon>Ecdysozoa</taxon>
        <taxon>Arthropoda</taxon>
        <taxon>Hexapoda</taxon>
        <taxon>Insecta</taxon>
        <taxon>Pterygota</taxon>
        <taxon>Neoptera</taxon>
        <taxon>Endopterygota</taxon>
        <taxon>Hymenoptera</taxon>
        <taxon>Apocrita</taxon>
        <taxon>Aculeata</taxon>
        <taxon>Formicoidea</taxon>
        <taxon>Formicidae</taxon>
        <taxon>Myrmicinae</taxon>
        <taxon>Atta</taxon>
    </lineage>
</organism>
<sequence length="81" mass="8973">MSESERTAAPLSRRERMVSAARDAAASNAESRLRVDSHGLGLYRLSVERKITRPVRSGFKSERDLVVSVPPLAIQRNLISP</sequence>
<evidence type="ECO:0000256" key="1">
    <source>
        <dbReference type="SAM" id="MobiDB-lite"/>
    </source>
</evidence>